<dbReference type="EMBL" id="JALIEA010000017">
    <property type="protein sequence ID" value="MCJ7859248.1"/>
    <property type="molecule type" value="Genomic_DNA"/>
</dbReference>
<proteinExistence type="predicted"/>
<evidence type="ECO:0000313" key="3">
    <source>
        <dbReference type="Proteomes" id="UP001139207"/>
    </source>
</evidence>
<sequence length="59" mass="6788">MTRRRTHCPECGRSHRTRHPDDDRCLPHRAQGHMPVGDMSKADLDEILRDQVCPGGEPR</sequence>
<protein>
    <submittedName>
        <fullName evidence="2">Uncharacterized protein</fullName>
    </submittedName>
</protein>
<feature type="compositionally biased region" description="Basic and acidic residues" evidence="1">
    <location>
        <begin position="7"/>
        <end position="26"/>
    </location>
</feature>
<gene>
    <name evidence="2" type="ORF">MUN33_11080</name>
</gene>
<accession>A0A9X1WIV9</accession>
<evidence type="ECO:0000256" key="1">
    <source>
        <dbReference type="SAM" id="MobiDB-lite"/>
    </source>
</evidence>
<reference evidence="2" key="1">
    <citation type="submission" date="2022-04" db="EMBL/GenBank/DDBJ databases">
        <title>Corynebacterium kalidii LD5P10.</title>
        <authorList>
            <person name="Sun J.Q."/>
        </authorList>
    </citation>
    <scope>NUCLEOTIDE SEQUENCE</scope>
    <source>
        <strain evidence="2">LD5P10</strain>
    </source>
</reference>
<keyword evidence="3" id="KW-1185">Reference proteome</keyword>
<name>A0A9X1WIV9_9CORY</name>
<organism evidence="2 3">
    <name type="scientific">Corynebacterium kalidii</name>
    <dbReference type="NCBI Taxonomy" id="2931982"/>
    <lineage>
        <taxon>Bacteria</taxon>
        <taxon>Bacillati</taxon>
        <taxon>Actinomycetota</taxon>
        <taxon>Actinomycetes</taxon>
        <taxon>Mycobacteriales</taxon>
        <taxon>Corynebacteriaceae</taxon>
        <taxon>Corynebacterium</taxon>
    </lineage>
</organism>
<comment type="caution">
    <text evidence="2">The sequence shown here is derived from an EMBL/GenBank/DDBJ whole genome shotgun (WGS) entry which is preliminary data.</text>
</comment>
<evidence type="ECO:0000313" key="2">
    <source>
        <dbReference type="EMBL" id="MCJ7859248.1"/>
    </source>
</evidence>
<feature type="region of interest" description="Disordered" evidence="1">
    <location>
        <begin position="1"/>
        <end position="40"/>
    </location>
</feature>
<dbReference type="AlphaFoldDB" id="A0A9X1WIV9"/>
<dbReference type="Proteomes" id="UP001139207">
    <property type="component" value="Unassembled WGS sequence"/>
</dbReference>
<dbReference type="RefSeq" id="WP_244804978.1">
    <property type="nucleotide sequence ID" value="NZ_JALIEA010000017.1"/>
</dbReference>